<name>A0A8D8SAY2_9HEMI</name>
<evidence type="ECO:0000256" key="1">
    <source>
        <dbReference type="ARBA" id="ARBA00008942"/>
    </source>
</evidence>
<dbReference type="EMBL" id="HBUF01209674">
    <property type="protein sequence ID" value="CAG6665161.1"/>
    <property type="molecule type" value="Transcribed_RNA"/>
</dbReference>
<dbReference type="EMBL" id="HBUF01551705">
    <property type="protein sequence ID" value="CAG6759151.1"/>
    <property type="molecule type" value="Transcribed_RNA"/>
</dbReference>
<evidence type="ECO:0000256" key="2">
    <source>
        <dbReference type="ARBA" id="ARBA00019581"/>
    </source>
</evidence>
<organism evidence="4">
    <name type="scientific">Cacopsylla melanoneura</name>
    <dbReference type="NCBI Taxonomy" id="428564"/>
    <lineage>
        <taxon>Eukaryota</taxon>
        <taxon>Metazoa</taxon>
        <taxon>Ecdysozoa</taxon>
        <taxon>Arthropoda</taxon>
        <taxon>Hexapoda</taxon>
        <taxon>Insecta</taxon>
        <taxon>Pterygota</taxon>
        <taxon>Neoptera</taxon>
        <taxon>Paraneoptera</taxon>
        <taxon>Hemiptera</taxon>
        <taxon>Sternorrhyncha</taxon>
        <taxon>Psylloidea</taxon>
        <taxon>Psyllidae</taxon>
        <taxon>Psyllinae</taxon>
        <taxon>Cacopsylla</taxon>
    </lineage>
</organism>
<dbReference type="EMBL" id="HBUF01381796">
    <property type="protein sequence ID" value="CAG6730589.1"/>
    <property type="molecule type" value="Transcribed_RNA"/>
</dbReference>
<dbReference type="EMBL" id="HBUF01551706">
    <property type="protein sequence ID" value="CAG6759152.1"/>
    <property type="molecule type" value="Transcribed_RNA"/>
</dbReference>
<dbReference type="AlphaFoldDB" id="A0A8D8SAY2"/>
<dbReference type="EMBL" id="HBUF01209675">
    <property type="protein sequence ID" value="CAG6665163.1"/>
    <property type="molecule type" value="Transcribed_RNA"/>
</dbReference>
<proteinExistence type="inferred from homology"/>
<evidence type="ECO:0000256" key="3">
    <source>
        <dbReference type="SAM" id="MobiDB-lite"/>
    </source>
</evidence>
<dbReference type="PANTHER" id="PTHR31974:SF2">
    <property type="entry name" value="BIOGENESIS OF LYSOSOME-RELATED ORGANELLES COMPLEX 1 SUBUNIT 3"/>
    <property type="match status" value="1"/>
</dbReference>
<feature type="region of interest" description="Disordered" evidence="3">
    <location>
        <begin position="1"/>
        <end position="78"/>
    </location>
</feature>
<evidence type="ECO:0000313" key="4">
    <source>
        <dbReference type="EMBL" id="CAG6665161.1"/>
    </source>
</evidence>
<accession>A0A8D8SAY2</accession>
<feature type="compositionally biased region" description="Polar residues" evidence="3">
    <location>
        <begin position="58"/>
        <end position="78"/>
    </location>
</feature>
<comment type="similarity">
    <text evidence="1">Belongs to the BLOC1S3 family.</text>
</comment>
<dbReference type="EMBL" id="HBUF01036499">
    <property type="protein sequence ID" value="CAG6616667.1"/>
    <property type="molecule type" value="Transcribed_RNA"/>
</dbReference>
<dbReference type="InterPro" id="IPR017245">
    <property type="entry name" value="BLOC-1_complex_su-3"/>
</dbReference>
<sequence length="176" mass="19428">MENPSKNLVLGEAPESDEDDGMPVITTMTKHAHADSVAGEASESEEESSNPPDPARTHSMNTNEPSETHSTNKPSPAVINTQYDSILHRKLREHNYLLQTSFKDFLHEVTGKAVRSLNNSNQQLMKTQVMLQETASALKSCSNNMNIVHNKLSASLANTVIPDIRIQLPPPIPRSY</sequence>
<protein>
    <recommendedName>
        <fullName evidence="2">Biogenesis of lysosome-related organelles complex 1 subunit 3</fullName>
    </recommendedName>
</protein>
<dbReference type="Pfam" id="PF15753">
    <property type="entry name" value="BLOC1S3"/>
    <property type="match status" value="1"/>
</dbReference>
<dbReference type="PANTHER" id="PTHR31974">
    <property type="entry name" value="BIOGENESIS OF LYSOSOME-RELATED ORGANELLES COMPLEX 1 SUBUNIT 3"/>
    <property type="match status" value="1"/>
</dbReference>
<dbReference type="GO" id="GO:0031083">
    <property type="term" value="C:BLOC-1 complex"/>
    <property type="evidence" value="ECO:0007669"/>
    <property type="project" value="TreeGrafter"/>
</dbReference>
<dbReference type="EMBL" id="HBUF01036498">
    <property type="protein sequence ID" value="CAG6616666.1"/>
    <property type="molecule type" value="Transcribed_RNA"/>
</dbReference>
<reference evidence="4" key="1">
    <citation type="submission" date="2021-05" db="EMBL/GenBank/DDBJ databases">
        <authorList>
            <person name="Alioto T."/>
            <person name="Alioto T."/>
            <person name="Gomez Garrido J."/>
        </authorList>
    </citation>
    <scope>NUCLEOTIDE SEQUENCE</scope>
</reference>